<sequence length="1753" mass="200556">MRRVFRALKLPGVHRPTNLDIENPWEKKLWEDSNGGEVLAETEEPPKHPSLSRSPDSESLIYSDSNLESIDPERVSSVVSSLVFKNKNQRRDSEWFFFDMNPSRVTQPPREVVIYSDEVLRERVDVEIPLQIKHTTTNPVIPSSLASVPCRSLGIDALLCRLNEVLQTSYSVDFAGLLPHLQQCIERDYDFGTAFGRLRNYWFDDLVELQETLDARERTDIETRDGNLDLEKNLIIDPHIGPRRVWDLYSNRVLPAFITRVAPPINGYEWRVPLPTDTSLDRIRIEMLNFGAEYVWLDVLCLRQEDSSKPEKEDVRVEEWKMDVPTIGSIYWTNVNVVTYLSGLGRPFEIGDIASERHWLNRAWTLQEAAELTLIGGMTSHSPFPILIKKPQDELELRVKQYYDRLSMRLSATDFWQFTHYVFLVIEAMRDRSATSELDKIAGLAYMLRTKQLPVYVRGKDDTAAHEEAWSHLVKELRDHHCLQLAFQYPAPGDGEVTWRPSWGQLKNKTRPLPRVTSEGASILPSYYATVASSVVEKDGSYGISGYLLRNCTLQHLTNGDPEGYCRQGLLTVMADSLTEELEEYSFTVVAHHQHSIPEDQLYVLVGPTDCTGHRYFWIVGVYTESGSIRKVSVVEMGYWDDRDELIRLKLASLETVNLVRTSTRNTFRERHRALKSTDLPENSDNTRAEAVAINTESESSNTSGTEVGNINLGRHSMAPDCSDCNHPSSEPSIALVDPERVSHVVQSLVARYNKWEQWRDARLLYNSPQEVVIYSDDQLREDVALSVPLQIKHATTNPVISSTLASVPCESLSVAGLLDKLNEVLGTSYSTDIPGLVPLLQRCIERQYDFGTAYSRLRTCWFSHVTFRQVYGPDIQAPAPRENFKLQQENFDDKERRDKEERDVLSEDERLALGIPRRVELRRVWDLYSNRVVPMWAVADLARYGIWAVSHGEVEESQMQYVDTPINRHEWLVPLPADTTLDRVRVELLNLGAVYVWLDVLCMRQKDGSKPDMEAVREHEWKLDVPMIGRAYRGNSNIVLYFSGLGRPFEMGDTPVERRRMKQAWSLQAGSTAVLIGGLTARSSFPPNTTELREDLKHSTRFDDEIRTALSDSQDQSDRMSPVLTDETGGVKLKKSSTLPERLECRCSWSASKPNDRFIDARWVSEVTTALTARYNKWKQWTDRRLSYTSPQVVTIYSDEELREDADLAVPLQIKHTTTQPVISSSLASVSCESLGLDALLGKLNEVLGTSYAVDVPGMLPILQQCIERRYDFGMAFGRLRKHWLGDLTRLRETLDAYELKDWEFRRRAVDRVKGMVMNPFVDPRRVWDLYSNRILPTWVLQDTRAERPWAISHSWMAVDLRYNISTPINGYEWQVPLPIDTTLDRIRIELLNLGAEYAWLDVLCLRQEDSTKPEDEDIRVEEWRLDVPTIGRIYQKNPNIVTYLSGLGRPFEIGDTSNERHWLNRAWTLQEGRGSTLIGGIADCSPTFPPDTGLDPSVKQYYDHLCMTLSAGQNTNEDVFLVLEAMLDRAATFEFDRIAGLAYVLCANNSKLPGYYRGQDESYAHEEAWSALVGQVDERYRLQLAFEYPAPGNGDVTWRPSWSQLKAKKTPRPLNAESRLMVSSWSWQSNSVTPDGSYSIFGHLLRDCIIESLSEPDAEGYCRRGKLTVKVNGSIEKGHSFRVKTHHQYPISENETYVLVGSNWGHAYWMVGKYTASESIQKFTVVSIEDKDDRDRLRNLCLAMEAWVTLG</sequence>
<gene>
    <name evidence="1" type="ORF">NM688_g4441</name>
</gene>
<comment type="caution">
    <text evidence="1">The sequence shown here is derived from an EMBL/GenBank/DDBJ whole genome shotgun (WGS) entry which is preliminary data.</text>
</comment>
<name>A0ACC1T2X1_9APHY</name>
<accession>A0ACC1T2X1</accession>
<dbReference type="Proteomes" id="UP001148662">
    <property type="component" value="Unassembled WGS sequence"/>
</dbReference>
<reference evidence="1" key="1">
    <citation type="submission" date="2022-07" db="EMBL/GenBank/DDBJ databases">
        <title>Genome Sequence of Phlebia brevispora.</title>
        <authorList>
            <person name="Buettner E."/>
        </authorList>
    </citation>
    <scope>NUCLEOTIDE SEQUENCE</scope>
    <source>
        <strain evidence="1">MPL23</strain>
    </source>
</reference>
<proteinExistence type="predicted"/>
<organism evidence="1 2">
    <name type="scientific">Phlebia brevispora</name>
    <dbReference type="NCBI Taxonomy" id="194682"/>
    <lineage>
        <taxon>Eukaryota</taxon>
        <taxon>Fungi</taxon>
        <taxon>Dikarya</taxon>
        <taxon>Basidiomycota</taxon>
        <taxon>Agaricomycotina</taxon>
        <taxon>Agaricomycetes</taxon>
        <taxon>Polyporales</taxon>
        <taxon>Meruliaceae</taxon>
        <taxon>Phlebia</taxon>
    </lineage>
</organism>
<keyword evidence="2" id="KW-1185">Reference proteome</keyword>
<evidence type="ECO:0000313" key="2">
    <source>
        <dbReference type="Proteomes" id="UP001148662"/>
    </source>
</evidence>
<protein>
    <submittedName>
        <fullName evidence="1">Uncharacterized protein</fullName>
    </submittedName>
</protein>
<evidence type="ECO:0000313" key="1">
    <source>
        <dbReference type="EMBL" id="KAJ3551903.1"/>
    </source>
</evidence>
<dbReference type="EMBL" id="JANHOG010000735">
    <property type="protein sequence ID" value="KAJ3551903.1"/>
    <property type="molecule type" value="Genomic_DNA"/>
</dbReference>